<reference evidence="8 9" key="1">
    <citation type="submission" date="2014-04" db="EMBL/GenBank/DDBJ databases">
        <title>Draft Genome Sequence of Synergistes jonesii.</title>
        <authorList>
            <person name="Coil D.A."/>
            <person name="Eisen J.A."/>
            <person name="Holland-Moritz H.E."/>
        </authorList>
    </citation>
    <scope>NUCLEOTIDE SEQUENCE [LARGE SCALE GENOMIC DNA]</scope>
    <source>
        <strain evidence="8 9">78-1</strain>
    </source>
</reference>
<comment type="subcellular location">
    <subcellularLocation>
        <location evidence="1">Membrane</location>
        <topology evidence="1">Multi-pass membrane protein</topology>
    </subcellularLocation>
</comment>
<feature type="transmembrane region" description="Helical" evidence="7">
    <location>
        <begin position="313"/>
        <end position="337"/>
    </location>
</feature>
<feature type="transmembrane region" description="Helical" evidence="7">
    <location>
        <begin position="379"/>
        <end position="399"/>
    </location>
</feature>
<evidence type="ECO:0000256" key="3">
    <source>
        <dbReference type="ARBA" id="ARBA00022692"/>
    </source>
</evidence>
<keyword evidence="9" id="KW-1185">Reference proteome</keyword>
<dbReference type="PROSITE" id="PS51257">
    <property type="entry name" value="PROKAR_LIPOPROTEIN"/>
    <property type="match status" value="1"/>
</dbReference>
<keyword evidence="3 6" id="KW-0812">Transmembrane</keyword>
<evidence type="ECO:0000313" key="9">
    <source>
        <dbReference type="Proteomes" id="UP000027665"/>
    </source>
</evidence>
<evidence type="ECO:0000256" key="1">
    <source>
        <dbReference type="ARBA" id="ARBA00004141"/>
    </source>
</evidence>
<feature type="transmembrane region" description="Helical" evidence="7">
    <location>
        <begin position="228"/>
        <end position="246"/>
    </location>
</feature>
<dbReference type="GO" id="GO:0015293">
    <property type="term" value="F:symporter activity"/>
    <property type="evidence" value="ECO:0007669"/>
    <property type="project" value="UniProtKB-KW"/>
</dbReference>
<dbReference type="PRINTS" id="PR00176">
    <property type="entry name" value="NANEUSMPORT"/>
</dbReference>
<dbReference type="RefSeq" id="WP_037974862.1">
    <property type="nucleotide sequence ID" value="NZ_JMKI01000012.1"/>
</dbReference>
<dbReference type="InterPro" id="IPR000175">
    <property type="entry name" value="Na/ntran_symport"/>
</dbReference>
<evidence type="ECO:0000256" key="5">
    <source>
        <dbReference type="ARBA" id="ARBA00023136"/>
    </source>
</evidence>
<feature type="transmembrane region" description="Helical" evidence="7">
    <location>
        <begin position="149"/>
        <end position="167"/>
    </location>
</feature>
<dbReference type="InterPro" id="IPR047218">
    <property type="entry name" value="YocR/YhdH-like"/>
</dbReference>
<dbReference type="eggNOG" id="COG0733">
    <property type="taxonomic scope" value="Bacteria"/>
</dbReference>
<dbReference type="Proteomes" id="UP000027665">
    <property type="component" value="Unassembled WGS sequence"/>
</dbReference>
<feature type="transmembrane region" description="Helical" evidence="7">
    <location>
        <begin position="12"/>
        <end position="33"/>
    </location>
</feature>
<dbReference type="PROSITE" id="PS50267">
    <property type="entry name" value="NA_NEUROTRAN_SYMP_3"/>
    <property type="match status" value="1"/>
</dbReference>
<evidence type="ECO:0000313" key="8">
    <source>
        <dbReference type="EMBL" id="KEJ92874.1"/>
    </source>
</evidence>
<gene>
    <name evidence="8" type="ORF">EH55_00250</name>
</gene>
<comment type="similarity">
    <text evidence="6">Belongs to the sodium:neurotransmitter symporter (SNF) (TC 2.A.22) family.</text>
</comment>
<dbReference type="PROSITE" id="PS00610">
    <property type="entry name" value="NA_NEUROTRAN_SYMP_1"/>
    <property type="match status" value="1"/>
</dbReference>
<organism evidence="8 9">
    <name type="scientific">Synergistes jonesii</name>
    <dbReference type="NCBI Taxonomy" id="2754"/>
    <lineage>
        <taxon>Bacteria</taxon>
        <taxon>Thermotogati</taxon>
        <taxon>Synergistota</taxon>
        <taxon>Synergistia</taxon>
        <taxon>Synergistales</taxon>
        <taxon>Synergistaceae</taxon>
        <taxon>Synergistes</taxon>
    </lineage>
</organism>
<evidence type="ECO:0000256" key="6">
    <source>
        <dbReference type="RuleBase" id="RU003732"/>
    </source>
</evidence>
<dbReference type="PANTHER" id="PTHR42948">
    <property type="entry name" value="TRANSPORTER"/>
    <property type="match status" value="1"/>
</dbReference>
<dbReference type="EMBL" id="JMKI01000012">
    <property type="protein sequence ID" value="KEJ92874.1"/>
    <property type="molecule type" value="Genomic_DNA"/>
</dbReference>
<proteinExistence type="inferred from homology"/>
<keyword evidence="5 7" id="KW-0472">Membrane</keyword>
<dbReference type="SUPFAM" id="SSF161070">
    <property type="entry name" value="SNF-like"/>
    <property type="match status" value="1"/>
</dbReference>
<feature type="transmembrane region" description="Helical" evidence="7">
    <location>
        <begin position="349"/>
        <end position="367"/>
    </location>
</feature>
<protein>
    <recommendedName>
        <fullName evidence="6">Transporter</fullName>
    </recommendedName>
</protein>
<accession>A0A073IST5</accession>
<dbReference type="NCBIfam" id="NF037979">
    <property type="entry name" value="Na_transp"/>
    <property type="match status" value="1"/>
</dbReference>
<keyword evidence="2 6" id="KW-0813">Transport</keyword>
<dbReference type="InterPro" id="IPR037272">
    <property type="entry name" value="SNS_sf"/>
</dbReference>
<dbReference type="Pfam" id="PF00209">
    <property type="entry name" value="SNF"/>
    <property type="match status" value="2"/>
</dbReference>
<keyword evidence="4 7" id="KW-1133">Transmembrane helix</keyword>
<evidence type="ECO:0000256" key="4">
    <source>
        <dbReference type="ARBA" id="ARBA00022989"/>
    </source>
</evidence>
<comment type="caution">
    <text evidence="8">The sequence shown here is derived from an EMBL/GenBank/DDBJ whole genome shotgun (WGS) entry which is preliminary data.</text>
</comment>
<dbReference type="GO" id="GO:0016020">
    <property type="term" value="C:membrane"/>
    <property type="evidence" value="ECO:0007669"/>
    <property type="project" value="UniProtKB-SubCell"/>
</dbReference>
<dbReference type="AlphaFoldDB" id="A0A073IST5"/>
<dbReference type="GeneID" id="90982990"/>
<feature type="transmembrane region" description="Helical" evidence="7">
    <location>
        <begin position="179"/>
        <end position="198"/>
    </location>
</feature>
<dbReference type="PANTHER" id="PTHR42948:SF1">
    <property type="entry name" value="TRANSPORTER"/>
    <property type="match status" value="1"/>
</dbReference>
<dbReference type="STRING" id="2754.EH55_00250"/>
<evidence type="ECO:0000256" key="2">
    <source>
        <dbReference type="ARBA" id="ARBA00022448"/>
    </source>
</evidence>
<feature type="transmembrane region" description="Helical" evidence="7">
    <location>
        <begin position="45"/>
        <end position="69"/>
    </location>
</feature>
<feature type="transmembrane region" description="Helical" evidence="7">
    <location>
        <begin position="90"/>
        <end position="116"/>
    </location>
</feature>
<sequence>MSSNLKSAGNAFSGVYGFLMTAIGCALGIGTIWRFPYSLGANGGAIYLIAYVAIIAAIGVPLLAAETAIGFKSQKTAVLAYRELSPDRKIWSIAGYLHFAAALMIISYTLPIYAWILGYLYNTVAGTFAGLNANGLSSFFEQFSADKPLIISLMMLNIAINMLVLRGGVKKGVELLTKALLPVLGVIMVVLIIAGLRMEGAFEGVKYLFKPDYSLFNISSLKNALGQAFYAIGLAILANMVFGSYLKNPDENIGKTSAVICISLVTAGVMAGLMIFPALFASGLKAQSGVALVFMTVPLIFDTMPLGRLMGTLFFLGFYIAALTSSTGVAEAVIGMIMEQFHMNRKKTLPFLIAIMTIIGYFALPAGDFFNICDIITSNYLIILGALAIAIFTGWIWGVDNFVEAINVKNHFVKLWMKISVKYIAPVVIVIIFVTSIFL</sequence>
<evidence type="ECO:0000256" key="7">
    <source>
        <dbReference type="SAM" id="Phobius"/>
    </source>
</evidence>
<dbReference type="CDD" id="cd10336">
    <property type="entry name" value="SLC6sbd_Tyt1-Like"/>
    <property type="match status" value="1"/>
</dbReference>
<feature type="transmembrane region" description="Helical" evidence="7">
    <location>
        <begin position="419"/>
        <end position="438"/>
    </location>
</feature>
<dbReference type="OrthoDB" id="9762833at2"/>
<keyword evidence="6" id="KW-0769">Symport</keyword>
<feature type="transmembrane region" description="Helical" evidence="7">
    <location>
        <begin position="258"/>
        <end position="280"/>
    </location>
</feature>
<name>A0A073IST5_9BACT</name>